<protein>
    <submittedName>
        <fullName evidence="1">Uncharacterized protein</fullName>
    </submittedName>
</protein>
<sequence length="98" mass="10792">MDIPNDWDWHVEGWHAGCSRSGCSYNFNVTVPSILDQIAGVKAYCSGPETGNTYRSCQILEGVNDGVSAKFGPRNESSPELGPEKIFVSFELGSYEER</sequence>
<evidence type="ECO:0000313" key="1">
    <source>
        <dbReference type="EMBL" id="KAF2262149.1"/>
    </source>
</evidence>
<evidence type="ECO:0000313" key="2">
    <source>
        <dbReference type="Proteomes" id="UP000800093"/>
    </source>
</evidence>
<dbReference type="OrthoDB" id="3508922at2759"/>
<organism evidence="1 2">
    <name type="scientific">Lojkania enalia</name>
    <dbReference type="NCBI Taxonomy" id="147567"/>
    <lineage>
        <taxon>Eukaryota</taxon>
        <taxon>Fungi</taxon>
        <taxon>Dikarya</taxon>
        <taxon>Ascomycota</taxon>
        <taxon>Pezizomycotina</taxon>
        <taxon>Dothideomycetes</taxon>
        <taxon>Pleosporomycetidae</taxon>
        <taxon>Pleosporales</taxon>
        <taxon>Pleosporales incertae sedis</taxon>
        <taxon>Lojkania</taxon>
    </lineage>
</organism>
<dbReference type="AlphaFoldDB" id="A0A9P4K398"/>
<dbReference type="EMBL" id="ML986644">
    <property type="protein sequence ID" value="KAF2262149.1"/>
    <property type="molecule type" value="Genomic_DNA"/>
</dbReference>
<comment type="caution">
    <text evidence="1">The sequence shown here is derived from an EMBL/GenBank/DDBJ whole genome shotgun (WGS) entry which is preliminary data.</text>
</comment>
<proteinExistence type="predicted"/>
<gene>
    <name evidence="1" type="ORF">CC78DRAFT_535033</name>
</gene>
<keyword evidence="2" id="KW-1185">Reference proteome</keyword>
<reference evidence="2" key="1">
    <citation type="journal article" date="2020" name="Stud. Mycol.">
        <title>101 Dothideomycetes genomes: A test case for predicting lifestyles and emergence of pathogens.</title>
        <authorList>
            <person name="Haridas S."/>
            <person name="Albert R."/>
            <person name="Binder M."/>
            <person name="Bloem J."/>
            <person name="LaButti K."/>
            <person name="Salamov A."/>
            <person name="Andreopoulos B."/>
            <person name="Baker S."/>
            <person name="Barry K."/>
            <person name="Bills G."/>
            <person name="Bluhm B."/>
            <person name="Cannon C."/>
            <person name="Castanera R."/>
            <person name="Culley D."/>
            <person name="Daum C."/>
            <person name="Ezra D."/>
            <person name="Gonzalez J."/>
            <person name="Henrissat B."/>
            <person name="Kuo A."/>
            <person name="Liang C."/>
            <person name="Lipzen A."/>
            <person name="Lutzoni F."/>
            <person name="Magnuson J."/>
            <person name="Mondo S."/>
            <person name="Nolan M."/>
            <person name="Ohm R."/>
            <person name="Pangilinan J."/>
            <person name="Park H.-J."/>
            <person name="Ramirez L."/>
            <person name="Alfaro M."/>
            <person name="Sun H."/>
            <person name="Tritt A."/>
            <person name="Yoshinaga Y."/>
            <person name="Zwiers L.-H."/>
            <person name="Turgeon B."/>
            <person name="Goodwin S."/>
            <person name="Spatafora J."/>
            <person name="Crous P."/>
            <person name="Grigoriev I."/>
        </authorList>
    </citation>
    <scope>NUCLEOTIDE SEQUENCE [LARGE SCALE GENOMIC DNA]</scope>
    <source>
        <strain evidence="2">CBS 304.66</strain>
    </source>
</reference>
<dbReference type="Proteomes" id="UP000800093">
    <property type="component" value="Unassembled WGS sequence"/>
</dbReference>
<accession>A0A9P4K398</accession>
<name>A0A9P4K398_9PLEO</name>